<keyword evidence="4" id="KW-1185">Reference proteome</keyword>
<protein>
    <submittedName>
        <fullName evidence="3">Uncharacterized protein</fullName>
    </submittedName>
</protein>
<evidence type="ECO:0000313" key="3">
    <source>
        <dbReference type="EMBL" id="OTG36760.1"/>
    </source>
</evidence>
<dbReference type="Gramene" id="mRNA:HanXRQr2_Chr01g0016311">
    <property type="protein sequence ID" value="mRNA:HanXRQr2_Chr01g0016311"/>
    <property type="gene ID" value="HanXRQr2_Chr01g0016311"/>
</dbReference>
<sequence>MRSYAFTFFVILLFVFILISYAGRTSFFQTQNSKVVDSQRTEYPESSTINWGGCWGCWP</sequence>
<dbReference type="InParanoid" id="A0A251VMF8"/>
<reference evidence="3" key="2">
    <citation type="submission" date="2017-02" db="EMBL/GenBank/DDBJ databases">
        <title>Sunflower complete genome.</title>
        <authorList>
            <person name="Langlade N."/>
            <person name="Munos S."/>
        </authorList>
    </citation>
    <scope>NUCLEOTIDE SEQUENCE [LARGE SCALE GENOMIC DNA]</scope>
    <source>
        <tissue evidence="3">Leaves</tissue>
    </source>
</reference>
<evidence type="ECO:0000256" key="1">
    <source>
        <dbReference type="SAM" id="SignalP"/>
    </source>
</evidence>
<keyword evidence="1" id="KW-0732">Signal</keyword>
<organism evidence="3 4">
    <name type="scientific">Helianthus annuus</name>
    <name type="common">Common sunflower</name>
    <dbReference type="NCBI Taxonomy" id="4232"/>
    <lineage>
        <taxon>Eukaryota</taxon>
        <taxon>Viridiplantae</taxon>
        <taxon>Streptophyta</taxon>
        <taxon>Embryophyta</taxon>
        <taxon>Tracheophyta</taxon>
        <taxon>Spermatophyta</taxon>
        <taxon>Magnoliopsida</taxon>
        <taxon>eudicotyledons</taxon>
        <taxon>Gunneridae</taxon>
        <taxon>Pentapetalae</taxon>
        <taxon>asterids</taxon>
        <taxon>campanulids</taxon>
        <taxon>Asterales</taxon>
        <taxon>Asteraceae</taxon>
        <taxon>Asteroideae</taxon>
        <taxon>Heliantheae alliance</taxon>
        <taxon>Heliantheae</taxon>
        <taxon>Helianthus</taxon>
    </lineage>
</organism>
<dbReference type="EMBL" id="MNCJ02000316">
    <property type="protein sequence ID" value="KAF5821635.1"/>
    <property type="molecule type" value="Genomic_DNA"/>
</dbReference>
<dbReference type="Proteomes" id="UP000215914">
    <property type="component" value="Chromosome 1"/>
</dbReference>
<feature type="signal peptide" evidence="1">
    <location>
        <begin position="1"/>
        <end position="22"/>
    </location>
</feature>
<feature type="chain" id="PRO_5013213667" evidence="1">
    <location>
        <begin position="23"/>
        <end position="59"/>
    </location>
</feature>
<evidence type="ECO:0000313" key="4">
    <source>
        <dbReference type="Proteomes" id="UP000215914"/>
    </source>
</evidence>
<evidence type="ECO:0000313" key="2">
    <source>
        <dbReference type="EMBL" id="KAF5821635.1"/>
    </source>
</evidence>
<name>A0A251VMF8_HELAN</name>
<gene>
    <name evidence="3" type="ORF">HannXRQ_Chr01g0011101</name>
    <name evidence="2" type="ORF">HanXRQr2_Chr01g0016311</name>
</gene>
<proteinExistence type="predicted"/>
<reference evidence="2" key="3">
    <citation type="submission" date="2020-06" db="EMBL/GenBank/DDBJ databases">
        <title>Helianthus annuus Genome sequencing and assembly Release 2.</title>
        <authorList>
            <person name="Gouzy J."/>
            <person name="Langlade N."/>
            <person name="Munos S."/>
        </authorList>
    </citation>
    <scope>NUCLEOTIDE SEQUENCE</scope>
    <source>
        <tissue evidence="2">Leaves</tissue>
    </source>
</reference>
<reference evidence="2 4" key="1">
    <citation type="journal article" date="2017" name="Nature">
        <title>The sunflower genome provides insights into oil metabolism, flowering and Asterid evolution.</title>
        <authorList>
            <person name="Badouin H."/>
            <person name="Gouzy J."/>
            <person name="Grassa C.J."/>
            <person name="Murat F."/>
            <person name="Staton S.E."/>
            <person name="Cottret L."/>
            <person name="Lelandais-Briere C."/>
            <person name="Owens G.L."/>
            <person name="Carrere S."/>
            <person name="Mayjonade B."/>
            <person name="Legrand L."/>
            <person name="Gill N."/>
            <person name="Kane N.C."/>
            <person name="Bowers J.E."/>
            <person name="Hubner S."/>
            <person name="Bellec A."/>
            <person name="Berard A."/>
            <person name="Berges H."/>
            <person name="Blanchet N."/>
            <person name="Boniface M.C."/>
            <person name="Brunel D."/>
            <person name="Catrice O."/>
            <person name="Chaidir N."/>
            <person name="Claudel C."/>
            <person name="Donnadieu C."/>
            <person name="Faraut T."/>
            <person name="Fievet G."/>
            <person name="Helmstetter N."/>
            <person name="King M."/>
            <person name="Knapp S.J."/>
            <person name="Lai Z."/>
            <person name="Le Paslier M.C."/>
            <person name="Lippi Y."/>
            <person name="Lorenzon L."/>
            <person name="Mandel J.R."/>
            <person name="Marage G."/>
            <person name="Marchand G."/>
            <person name="Marquand E."/>
            <person name="Bret-Mestries E."/>
            <person name="Morien E."/>
            <person name="Nambeesan S."/>
            <person name="Nguyen T."/>
            <person name="Pegot-Espagnet P."/>
            <person name="Pouilly N."/>
            <person name="Raftis F."/>
            <person name="Sallet E."/>
            <person name="Schiex T."/>
            <person name="Thomas J."/>
            <person name="Vandecasteele C."/>
            <person name="Vares D."/>
            <person name="Vear F."/>
            <person name="Vautrin S."/>
            <person name="Crespi M."/>
            <person name="Mangin B."/>
            <person name="Burke J.M."/>
            <person name="Salse J."/>
            <person name="Munos S."/>
            <person name="Vincourt P."/>
            <person name="Rieseberg L.H."/>
            <person name="Langlade N.B."/>
        </authorList>
    </citation>
    <scope>NUCLEOTIDE SEQUENCE [LARGE SCALE GENOMIC DNA]</scope>
    <source>
        <strain evidence="4">cv. SF193</strain>
        <tissue evidence="2">Leaves</tissue>
    </source>
</reference>
<dbReference type="AlphaFoldDB" id="A0A251VMF8"/>
<accession>A0A251VMF8</accession>
<dbReference type="EMBL" id="CM007890">
    <property type="protein sequence ID" value="OTG36760.1"/>
    <property type="molecule type" value="Genomic_DNA"/>
</dbReference>